<feature type="domain" description="RNA polymerase sigma factor 70 region 4 type 2" evidence="7">
    <location>
        <begin position="112"/>
        <end position="164"/>
    </location>
</feature>
<evidence type="ECO:0000256" key="4">
    <source>
        <dbReference type="ARBA" id="ARBA00023125"/>
    </source>
</evidence>
<evidence type="ECO:0000256" key="2">
    <source>
        <dbReference type="ARBA" id="ARBA00023015"/>
    </source>
</evidence>
<reference evidence="9" key="1">
    <citation type="submission" date="2018-12" db="EMBL/GenBank/DDBJ databases">
        <title>Tengunoibacter tsumagoiensis gen. nov., sp. nov., Dictyobacter kobayashii sp. nov., D. alpinus sp. nov., and D. joshuensis sp. nov. and description of Dictyobacteraceae fam. nov. within the order Ktedonobacterales isolated from Tengu-no-mugimeshi.</title>
        <authorList>
            <person name="Wang C.M."/>
            <person name="Zheng Y."/>
            <person name="Sakai Y."/>
            <person name="Toyoda A."/>
            <person name="Minakuchi Y."/>
            <person name="Abe K."/>
            <person name="Yokota A."/>
            <person name="Yabe S."/>
        </authorList>
    </citation>
    <scope>NUCLEOTIDE SEQUENCE [LARGE SCALE GENOMIC DNA]</scope>
    <source>
        <strain evidence="9">Uno3</strain>
    </source>
</reference>
<dbReference type="InterPro" id="IPR007627">
    <property type="entry name" value="RNA_pol_sigma70_r2"/>
</dbReference>
<dbReference type="NCBIfam" id="TIGR02937">
    <property type="entry name" value="sigma70-ECF"/>
    <property type="match status" value="1"/>
</dbReference>
<dbReference type="InterPro" id="IPR013325">
    <property type="entry name" value="RNA_pol_sigma_r2"/>
</dbReference>
<dbReference type="PANTHER" id="PTHR43133:SF8">
    <property type="entry name" value="RNA POLYMERASE SIGMA FACTOR HI_1459-RELATED"/>
    <property type="match status" value="1"/>
</dbReference>
<evidence type="ECO:0000256" key="3">
    <source>
        <dbReference type="ARBA" id="ARBA00023082"/>
    </source>
</evidence>
<evidence type="ECO:0000259" key="6">
    <source>
        <dbReference type="Pfam" id="PF04542"/>
    </source>
</evidence>
<keyword evidence="4" id="KW-0238">DNA-binding</keyword>
<comment type="caution">
    <text evidence="8">The sequence shown here is derived from an EMBL/GenBank/DDBJ whole genome shotgun (WGS) entry which is preliminary data.</text>
</comment>
<keyword evidence="3" id="KW-0731">Sigma factor</keyword>
<dbReference type="InterPro" id="IPR013324">
    <property type="entry name" value="RNA_pol_sigma_r3/r4-like"/>
</dbReference>
<accession>A0A401ZX29</accession>
<keyword evidence="5" id="KW-0804">Transcription</keyword>
<dbReference type="SUPFAM" id="SSF88946">
    <property type="entry name" value="Sigma2 domain of RNA polymerase sigma factors"/>
    <property type="match status" value="1"/>
</dbReference>
<dbReference type="GO" id="GO:0003677">
    <property type="term" value="F:DNA binding"/>
    <property type="evidence" value="ECO:0007669"/>
    <property type="project" value="UniProtKB-KW"/>
</dbReference>
<evidence type="ECO:0000256" key="1">
    <source>
        <dbReference type="ARBA" id="ARBA00010641"/>
    </source>
</evidence>
<keyword evidence="2" id="KW-0805">Transcription regulation</keyword>
<dbReference type="InterPro" id="IPR013249">
    <property type="entry name" value="RNA_pol_sigma70_r4_t2"/>
</dbReference>
<dbReference type="PANTHER" id="PTHR43133">
    <property type="entry name" value="RNA POLYMERASE ECF-TYPE SIGMA FACTO"/>
    <property type="match status" value="1"/>
</dbReference>
<name>A0A401ZX29_9CHLR</name>
<sequence>MSDAFLEDPAHLYARYASITFAYLRQHTASPEDAEDILYDIFLNVLERGGLPELDEHRQRAWFLRVAHNKVVDRYRRAQRRQLIALDLMTERLFADEGLAPEQQALQREEYLQLQTAIRLLPEVQQEVLTLHFSHGLRCTEIAALLGKRAGTIRSQLARALNTLRAYYQEEAHV</sequence>
<dbReference type="SUPFAM" id="SSF88659">
    <property type="entry name" value="Sigma3 and sigma4 domains of RNA polymerase sigma factors"/>
    <property type="match status" value="1"/>
</dbReference>
<dbReference type="Gene3D" id="1.10.10.10">
    <property type="entry name" value="Winged helix-like DNA-binding domain superfamily/Winged helix DNA-binding domain"/>
    <property type="match status" value="1"/>
</dbReference>
<keyword evidence="9" id="KW-1185">Reference proteome</keyword>
<proteinExistence type="inferred from homology"/>
<dbReference type="GO" id="GO:0006352">
    <property type="term" value="P:DNA-templated transcription initiation"/>
    <property type="evidence" value="ECO:0007669"/>
    <property type="project" value="InterPro"/>
</dbReference>
<feature type="domain" description="RNA polymerase sigma-70 region 2" evidence="6">
    <location>
        <begin position="12"/>
        <end position="81"/>
    </location>
</feature>
<dbReference type="EMBL" id="BIFR01000001">
    <property type="protein sequence ID" value="GCE11386.1"/>
    <property type="molecule type" value="Genomic_DNA"/>
</dbReference>
<evidence type="ECO:0000313" key="9">
    <source>
        <dbReference type="Proteomes" id="UP000287352"/>
    </source>
</evidence>
<evidence type="ECO:0000256" key="5">
    <source>
        <dbReference type="ARBA" id="ARBA00023163"/>
    </source>
</evidence>
<evidence type="ECO:0000313" key="8">
    <source>
        <dbReference type="EMBL" id="GCE11386.1"/>
    </source>
</evidence>
<dbReference type="RefSeq" id="WP_126579104.1">
    <property type="nucleotide sequence ID" value="NZ_BIFR01000001.1"/>
</dbReference>
<protein>
    <submittedName>
        <fullName evidence="8">RNA polymerase sigma24 factor</fullName>
    </submittedName>
</protein>
<organism evidence="8 9">
    <name type="scientific">Tengunoibacter tsumagoiensis</name>
    <dbReference type="NCBI Taxonomy" id="2014871"/>
    <lineage>
        <taxon>Bacteria</taxon>
        <taxon>Bacillati</taxon>
        <taxon>Chloroflexota</taxon>
        <taxon>Ktedonobacteria</taxon>
        <taxon>Ktedonobacterales</taxon>
        <taxon>Dictyobacteraceae</taxon>
        <taxon>Tengunoibacter</taxon>
    </lineage>
</organism>
<dbReference type="Pfam" id="PF04542">
    <property type="entry name" value="Sigma70_r2"/>
    <property type="match status" value="1"/>
</dbReference>
<dbReference type="InterPro" id="IPR036388">
    <property type="entry name" value="WH-like_DNA-bd_sf"/>
</dbReference>
<dbReference type="AlphaFoldDB" id="A0A401ZX29"/>
<dbReference type="InterPro" id="IPR014284">
    <property type="entry name" value="RNA_pol_sigma-70_dom"/>
</dbReference>
<dbReference type="OrthoDB" id="158164at2"/>
<dbReference type="InterPro" id="IPR039425">
    <property type="entry name" value="RNA_pol_sigma-70-like"/>
</dbReference>
<evidence type="ECO:0000259" key="7">
    <source>
        <dbReference type="Pfam" id="PF08281"/>
    </source>
</evidence>
<dbReference type="GO" id="GO:0016987">
    <property type="term" value="F:sigma factor activity"/>
    <property type="evidence" value="ECO:0007669"/>
    <property type="project" value="UniProtKB-KW"/>
</dbReference>
<dbReference type="Pfam" id="PF08281">
    <property type="entry name" value="Sigma70_r4_2"/>
    <property type="match status" value="1"/>
</dbReference>
<gene>
    <name evidence="8" type="ORF">KTT_12450</name>
</gene>
<dbReference type="Gene3D" id="1.10.1740.10">
    <property type="match status" value="1"/>
</dbReference>
<comment type="similarity">
    <text evidence="1">Belongs to the sigma-70 factor family. ECF subfamily.</text>
</comment>
<dbReference type="Proteomes" id="UP000287352">
    <property type="component" value="Unassembled WGS sequence"/>
</dbReference>